<dbReference type="Proteomes" id="UP001162029">
    <property type="component" value="Unassembled WGS sequence"/>
</dbReference>
<sequence length="270" mass="30677">MAGVDQLDVRREDVAAFSTKDSDNDMMSVGRLHSGLQQLLTTTNSDALKTHPAGHLLTKVEPTVEEHDIYLHLQALASCLVHDELRVLIVKYLRPFLLDLMVRLTDPILVLYEQQEQDTYRECSDSMKKSELLAATLAELLNYLPTTSTLAYEYFKSAQCFFAFADIVAPQKQQSNETVTRLRRIAKTAFLLLRARPTELTLLWNWTPFFPLSFHDDIYVRWYAARATASILKMGNRQRSDFLDGLNVGEEAAVSCSSSVVRQIELELSL</sequence>
<evidence type="ECO:0008006" key="5">
    <source>
        <dbReference type="Google" id="ProtNLM"/>
    </source>
</evidence>
<organism evidence="3 4">
    <name type="scientific">Peronospora destructor</name>
    <dbReference type="NCBI Taxonomy" id="86335"/>
    <lineage>
        <taxon>Eukaryota</taxon>
        <taxon>Sar</taxon>
        <taxon>Stramenopiles</taxon>
        <taxon>Oomycota</taxon>
        <taxon>Peronosporomycetes</taxon>
        <taxon>Peronosporales</taxon>
        <taxon>Peronosporaceae</taxon>
        <taxon>Peronospora</taxon>
    </lineage>
</organism>
<keyword evidence="4" id="KW-1185">Reference proteome</keyword>
<proteinExistence type="predicted"/>
<dbReference type="GO" id="GO:0030687">
    <property type="term" value="C:preribosome, large subunit precursor"/>
    <property type="evidence" value="ECO:0007669"/>
    <property type="project" value="TreeGrafter"/>
</dbReference>
<evidence type="ECO:0000256" key="2">
    <source>
        <dbReference type="ARBA" id="ARBA00022840"/>
    </source>
</evidence>
<reference evidence="3" key="1">
    <citation type="submission" date="2022-12" db="EMBL/GenBank/DDBJ databases">
        <authorList>
            <person name="Webb A."/>
        </authorList>
    </citation>
    <scope>NUCLEOTIDE SEQUENCE</scope>
    <source>
        <strain evidence="3">Pd1</strain>
    </source>
</reference>
<dbReference type="GO" id="GO:0000027">
    <property type="term" value="P:ribosomal large subunit assembly"/>
    <property type="evidence" value="ECO:0007669"/>
    <property type="project" value="TreeGrafter"/>
</dbReference>
<evidence type="ECO:0000313" key="3">
    <source>
        <dbReference type="EMBL" id="CAI5741761.1"/>
    </source>
</evidence>
<dbReference type="PANTHER" id="PTHR48103:SF2">
    <property type="entry name" value="MIDASIN"/>
    <property type="match status" value="1"/>
</dbReference>
<accession>A0AAV0UY02</accession>
<keyword evidence="2" id="KW-0067">ATP-binding</keyword>
<keyword evidence="1" id="KW-0547">Nucleotide-binding</keyword>
<evidence type="ECO:0000256" key="1">
    <source>
        <dbReference type="ARBA" id="ARBA00022741"/>
    </source>
</evidence>
<dbReference type="GO" id="GO:0005634">
    <property type="term" value="C:nucleus"/>
    <property type="evidence" value="ECO:0007669"/>
    <property type="project" value="TreeGrafter"/>
</dbReference>
<protein>
    <recommendedName>
        <fullName evidence="5">HEAT repeat-containing protein 1</fullName>
    </recommendedName>
</protein>
<gene>
    <name evidence="3" type="ORF">PDE001_LOCUS7965</name>
</gene>
<comment type="caution">
    <text evidence="3">The sequence shown here is derived from an EMBL/GenBank/DDBJ whole genome shotgun (WGS) entry which is preliminary data.</text>
</comment>
<dbReference type="EMBL" id="CANTFM010001614">
    <property type="protein sequence ID" value="CAI5741761.1"/>
    <property type="molecule type" value="Genomic_DNA"/>
</dbReference>
<dbReference type="PANTHER" id="PTHR48103">
    <property type="entry name" value="MIDASIN-RELATED"/>
    <property type="match status" value="1"/>
</dbReference>
<dbReference type="AlphaFoldDB" id="A0AAV0UY02"/>
<dbReference type="GO" id="GO:0000055">
    <property type="term" value="P:ribosomal large subunit export from nucleus"/>
    <property type="evidence" value="ECO:0007669"/>
    <property type="project" value="TreeGrafter"/>
</dbReference>
<name>A0AAV0UY02_9STRA</name>
<dbReference type="GO" id="GO:0005524">
    <property type="term" value="F:ATP binding"/>
    <property type="evidence" value="ECO:0007669"/>
    <property type="project" value="UniProtKB-KW"/>
</dbReference>
<evidence type="ECO:0000313" key="4">
    <source>
        <dbReference type="Proteomes" id="UP001162029"/>
    </source>
</evidence>